<keyword evidence="3" id="KW-1185">Reference proteome</keyword>
<sequence>MVAVLAVLGAVVFMALCGGVAVIAWLRPGAATPITVMAAVMGAMGTLVTPFITMALMSRRRR</sequence>
<feature type="transmembrane region" description="Helical" evidence="1">
    <location>
        <begin position="33"/>
        <end position="57"/>
    </location>
</feature>
<dbReference type="EMBL" id="MRYD01000060">
    <property type="protein sequence ID" value="OSZ59855.1"/>
    <property type="molecule type" value="Genomic_DNA"/>
</dbReference>
<evidence type="ECO:0000313" key="2">
    <source>
        <dbReference type="EMBL" id="OSZ59855.1"/>
    </source>
</evidence>
<protein>
    <submittedName>
        <fullName evidence="2">Uncharacterized protein</fullName>
    </submittedName>
</protein>
<keyword evidence="1" id="KW-1133">Transmembrane helix</keyword>
<gene>
    <name evidence="2" type="ORF">OQI_13880</name>
</gene>
<accession>A0ABX3YK53</accession>
<reference evidence="2 3" key="1">
    <citation type="submission" date="2016-12" db="EMBL/GenBank/DDBJ databases">
        <title>Genome Mining:The Detection of Biosynthetic Gene Clusters to Aid in the Expression of Curamycin A produced by Streptomyces sp. strain CZA14.</title>
        <authorList>
            <person name="Durrell K.A."/>
            <person name="Kirby B.M."/>
            <person name="Khan W."/>
            <person name="Mthethwa T."/>
            <person name="Le Roes-Hill M."/>
        </authorList>
    </citation>
    <scope>NUCLEOTIDE SEQUENCE [LARGE SCALE GENOMIC DNA]</scope>
    <source>
        <strain evidence="2 3">CZA14</strain>
    </source>
</reference>
<name>A0ABX3YK53_9ACTN</name>
<evidence type="ECO:0000256" key="1">
    <source>
        <dbReference type="SAM" id="Phobius"/>
    </source>
</evidence>
<keyword evidence="1" id="KW-0812">Transmembrane</keyword>
<evidence type="ECO:0000313" key="3">
    <source>
        <dbReference type="Proteomes" id="UP000194266"/>
    </source>
</evidence>
<proteinExistence type="predicted"/>
<keyword evidence="1" id="KW-0472">Membrane</keyword>
<comment type="caution">
    <text evidence="2">The sequence shown here is derived from an EMBL/GenBank/DDBJ whole genome shotgun (WGS) entry which is preliminary data.</text>
</comment>
<organism evidence="2 3">
    <name type="scientific">Streptomyces pharetrae CZA14</name>
    <dbReference type="NCBI Taxonomy" id="1144883"/>
    <lineage>
        <taxon>Bacteria</taxon>
        <taxon>Bacillati</taxon>
        <taxon>Actinomycetota</taxon>
        <taxon>Actinomycetes</taxon>
        <taxon>Kitasatosporales</taxon>
        <taxon>Streptomycetaceae</taxon>
        <taxon>Streptomyces</taxon>
    </lineage>
</organism>
<dbReference type="Proteomes" id="UP000194266">
    <property type="component" value="Unassembled WGS sequence"/>
</dbReference>